<dbReference type="Proteomes" id="UP000199031">
    <property type="component" value="Unassembled WGS sequence"/>
</dbReference>
<dbReference type="PANTHER" id="PTHR36456:SF1">
    <property type="entry name" value="UPF0232 PROTEIN SCO3875"/>
    <property type="match status" value="1"/>
</dbReference>
<dbReference type="RefSeq" id="WP_090661279.1">
    <property type="nucleotide sequence ID" value="NZ_FOXQ01000012.1"/>
</dbReference>
<evidence type="ECO:0008006" key="3">
    <source>
        <dbReference type="Google" id="ProtNLM"/>
    </source>
</evidence>
<evidence type="ECO:0000313" key="1">
    <source>
        <dbReference type="EMBL" id="SFQ43391.1"/>
    </source>
</evidence>
<dbReference type="STRING" id="1465490.SAMN05444277_11228"/>
<accession>A0A1I5YGP6</accession>
<dbReference type="AlphaFoldDB" id="A0A1I5YGP6"/>
<evidence type="ECO:0000313" key="2">
    <source>
        <dbReference type="Proteomes" id="UP000199031"/>
    </source>
</evidence>
<dbReference type="Pfam" id="PF05258">
    <property type="entry name" value="DciA"/>
    <property type="match status" value="1"/>
</dbReference>
<dbReference type="PANTHER" id="PTHR36456">
    <property type="entry name" value="UPF0232 PROTEIN SCO3875"/>
    <property type="match status" value="1"/>
</dbReference>
<sequence>MAQLQLGDALKDFLNKSNLRSGLRAVQIESIWEEVMGKTIARYTDKIQIINNTLFVYTAVAALKQELVYQKPKIIERVNEALREKAITDVIIK</sequence>
<name>A0A1I5YGP6_9BACT</name>
<reference evidence="1 2" key="1">
    <citation type="submission" date="2016-10" db="EMBL/GenBank/DDBJ databases">
        <authorList>
            <person name="de Groot N.N."/>
        </authorList>
    </citation>
    <scope>NUCLEOTIDE SEQUENCE [LARGE SCALE GENOMIC DNA]</scope>
    <source>
        <strain evidence="1 2">DSM 28286</strain>
    </source>
</reference>
<dbReference type="EMBL" id="FOXQ01000012">
    <property type="protein sequence ID" value="SFQ43391.1"/>
    <property type="molecule type" value="Genomic_DNA"/>
</dbReference>
<dbReference type="OrthoDB" id="9804942at2"/>
<protein>
    <recommendedName>
        <fullName evidence="3">DUF721 domain-containing protein</fullName>
    </recommendedName>
</protein>
<dbReference type="InterPro" id="IPR007922">
    <property type="entry name" value="DciA-like"/>
</dbReference>
<gene>
    <name evidence="1" type="ORF">SAMN05444277_11228</name>
</gene>
<organism evidence="1 2">
    <name type="scientific">Parafilimonas terrae</name>
    <dbReference type="NCBI Taxonomy" id="1465490"/>
    <lineage>
        <taxon>Bacteria</taxon>
        <taxon>Pseudomonadati</taxon>
        <taxon>Bacteroidota</taxon>
        <taxon>Chitinophagia</taxon>
        <taxon>Chitinophagales</taxon>
        <taxon>Chitinophagaceae</taxon>
        <taxon>Parafilimonas</taxon>
    </lineage>
</organism>
<proteinExistence type="predicted"/>
<keyword evidence="2" id="KW-1185">Reference proteome</keyword>